<keyword evidence="3" id="KW-0063">Aspartyl esterase</keyword>
<dbReference type="GO" id="GO:0030599">
    <property type="term" value="F:pectinesterase activity"/>
    <property type="evidence" value="ECO:0007669"/>
    <property type="project" value="InterPro"/>
</dbReference>
<evidence type="ECO:0000256" key="3">
    <source>
        <dbReference type="ARBA" id="ARBA00023085"/>
    </source>
</evidence>
<dbReference type="InterPro" id="IPR012334">
    <property type="entry name" value="Pectin_lyas_fold"/>
</dbReference>
<organism evidence="5 6">
    <name type="scientific">Candidatus Sulfuritelmatomonas gaucii</name>
    <dbReference type="NCBI Taxonomy" id="2043161"/>
    <lineage>
        <taxon>Bacteria</taxon>
        <taxon>Pseudomonadati</taxon>
        <taxon>Acidobacteriota</taxon>
        <taxon>Terriglobia</taxon>
        <taxon>Terriglobales</taxon>
        <taxon>Acidobacteriaceae</taxon>
        <taxon>Candidatus Sulfuritelmatomonas</taxon>
    </lineage>
</organism>
<accession>A0A2N9LNT3</accession>
<reference evidence="6" key="1">
    <citation type="submission" date="2018-02" db="EMBL/GenBank/DDBJ databases">
        <authorList>
            <person name="Hausmann B."/>
        </authorList>
    </citation>
    <scope>NUCLEOTIDE SEQUENCE [LARGE SCALE GENOMIC DNA]</scope>
    <source>
        <strain evidence="6">Peat soil MAG SbA5</strain>
    </source>
</reference>
<gene>
    <name evidence="5" type="ORF">SBA5_470003</name>
</gene>
<protein>
    <recommendedName>
        <fullName evidence="4">Pectinesterase catalytic domain-containing protein</fullName>
    </recommendedName>
</protein>
<name>A0A2N9LNT3_9BACT</name>
<dbReference type="InterPro" id="IPR000070">
    <property type="entry name" value="Pectinesterase_cat"/>
</dbReference>
<proteinExistence type="inferred from homology"/>
<evidence type="ECO:0000256" key="2">
    <source>
        <dbReference type="ARBA" id="ARBA00022801"/>
    </source>
</evidence>
<evidence type="ECO:0000313" key="6">
    <source>
        <dbReference type="Proteomes" id="UP000239735"/>
    </source>
</evidence>
<dbReference type="PANTHER" id="PTHR31321">
    <property type="entry name" value="ACYL-COA THIOESTER HYDROLASE YBHC-RELATED"/>
    <property type="match status" value="1"/>
</dbReference>
<evidence type="ECO:0000256" key="1">
    <source>
        <dbReference type="ARBA" id="ARBA00008891"/>
    </source>
</evidence>
<evidence type="ECO:0000259" key="4">
    <source>
        <dbReference type="Pfam" id="PF01095"/>
    </source>
</evidence>
<dbReference type="EMBL" id="OKRB01000105">
    <property type="protein sequence ID" value="SPE24882.1"/>
    <property type="molecule type" value="Genomic_DNA"/>
</dbReference>
<feature type="domain" description="Pectinesterase catalytic" evidence="4">
    <location>
        <begin position="65"/>
        <end position="246"/>
    </location>
</feature>
<dbReference type="GO" id="GO:0009279">
    <property type="term" value="C:cell outer membrane"/>
    <property type="evidence" value="ECO:0007669"/>
    <property type="project" value="TreeGrafter"/>
</dbReference>
<dbReference type="PANTHER" id="PTHR31321:SF57">
    <property type="entry name" value="PECTINESTERASE 53-RELATED"/>
    <property type="match status" value="1"/>
</dbReference>
<dbReference type="GO" id="GO:0042545">
    <property type="term" value="P:cell wall modification"/>
    <property type="evidence" value="ECO:0007669"/>
    <property type="project" value="InterPro"/>
</dbReference>
<dbReference type="SUPFAM" id="SSF51126">
    <property type="entry name" value="Pectin lyase-like"/>
    <property type="match status" value="1"/>
</dbReference>
<dbReference type="AlphaFoldDB" id="A0A2N9LNT3"/>
<dbReference type="Pfam" id="PF01095">
    <property type="entry name" value="Pectinesterase"/>
    <property type="match status" value="1"/>
</dbReference>
<dbReference type="Gene3D" id="2.160.20.10">
    <property type="entry name" value="Single-stranded right-handed beta-helix, Pectin lyase-like"/>
    <property type="match status" value="1"/>
</dbReference>
<keyword evidence="2" id="KW-0378">Hydrolase</keyword>
<evidence type="ECO:0000313" key="5">
    <source>
        <dbReference type="EMBL" id="SPE24882.1"/>
    </source>
</evidence>
<comment type="similarity">
    <text evidence="1">Belongs to the pectinesterase family.</text>
</comment>
<dbReference type="Proteomes" id="UP000239735">
    <property type="component" value="Unassembled WGS sequence"/>
</dbReference>
<dbReference type="OrthoDB" id="9804686at2"/>
<dbReference type="InterPro" id="IPR011050">
    <property type="entry name" value="Pectin_lyase_fold/virulence"/>
</dbReference>
<sequence length="858" mass="93402">MKNHRGRWGVLFALFMIVFAGPTVRAQDNMRGEPYNGYTGVPFDTQAYAYDYLVDSSLSQDDPAQKKFRTLQAAYAVAPAGTPDHPTVIGIKPDVYFLRGGETEASMTITKNYITLLGLTNDRRNVVLADNRGNKEGASNNGYIFMVNATGFTMMNLTLVNYCNLDYDYPGDASKDLKMRSPVITQAVALQADGDKHVYSHVAFLGRLDTLFIRTTRSYFTNVYVEGTDDFIGGGNTGVWEDSEVYFPTGNGVMSSSGIAFINTVFKAARGLEFYKGFRNPVALIYCTMPVNTPKSPVAWMVWKAPVRQNLYSLTYETKDASGKPAVIYDSILGPHTFTLSRELTAKEARAFNPWNLLRATPNGQVDDWDPAGVRAKYENDGSDVFRMALAATYPPGIGEHRPAAQPGDPFANTEPPGNASIRSTGPEYAVMSGHLQPDANAVVTLKASVQPARASGTPIHWSTTSNLIKLSDTSGPTTMVSGWNSTNHAQYVTVRATAANGFYVTSHIYVEPAYIAPPTFTRSPKLQPPANGQIAVSYALNLGGRPDQSLIDQSLIDWYICKDAQCSMRREVAVSRGDQPLRQLTLTPGFVGKYIEVAIRPKHNISDPGPETVAVSAKAINSSETRKNINPNFRNFVETSDSDYVSGMWTVLGNWTSSVGDNFVNGYGLRIALQGAQLLYQNDAPTSDMRVKVVLTPEKTAGQGFGIAGSPDDNAGPRNQKADIFIKYDPRTRNGYSLRFWRTIQAADKCMFQLYQVVDGIGHPVNDQQQLTGVFKPNTSIVLTITGTKFTAKGSNTTDGDTLSLEGTIDPSKFGGAGVAWTGSVPFGNSVVISQFEISYPAAAKRSSGEETAHAAH</sequence>